<feature type="transmembrane region" description="Helical" evidence="1">
    <location>
        <begin position="134"/>
        <end position="152"/>
    </location>
</feature>
<comment type="caution">
    <text evidence="2">The sequence shown here is derived from an EMBL/GenBank/DDBJ whole genome shotgun (WGS) entry which is preliminary data.</text>
</comment>
<reference evidence="2 3" key="1">
    <citation type="submission" date="2013-12" db="EMBL/GenBank/DDBJ databases">
        <title>Annotated genome of Streptomyces scopuliridis.</title>
        <authorList>
            <person name="Olson J.B."/>
        </authorList>
    </citation>
    <scope>NUCLEOTIDE SEQUENCE [LARGE SCALE GENOMIC DNA]</scope>
    <source>
        <strain evidence="2 3">RB72</strain>
    </source>
</reference>
<keyword evidence="1" id="KW-1133">Transmembrane helix</keyword>
<evidence type="ECO:0000256" key="1">
    <source>
        <dbReference type="SAM" id="Phobius"/>
    </source>
</evidence>
<keyword evidence="1" id="KW-0472">Membrane</keyword>
<dbReference type="STRING" id="1440053.GCA_000718095_03446"/>
<dbReference type="InterPro" id="IPR013901">
    <property type="entry name" value="Anthrone_oxy"/>
</dbReference>
<keyword evidence="3" id="KW-1185">Reference proteome</keyword>
<dbReference type="AlphaFoldDB" id="A0A2T7T976"/>
<dbReference type="Proteomes" id="UP000245992">
    <property type="component" value="Unassembled WGS sequence"/>
</dbReference>
<dbReference type="GeneID" id="95544727"/>
<feature type="transmembrane region" description="Helical" evidence="1">
    <location>
        <begin position="84"/>
        <end position="106"/>
    </location>
</feature>
<evidence type="ECO:0000313" key="2">
    <source>
        <dbReference type="EMBL" id="PVE11703.1"/>
    </source>
</evidence>
<accession>A0A2T7T976</accession>
<evidence type="ECO:0008006" key="4">
    <source>
        <dbReference type="Google" id="ProtNLM"/>
    </source>
</evidence>
<dbReference type="EMBL" id="AZSP01000132">
    <property type="protein sequence ID" value="PVE11703.1"/>
    <property type="molecule type" value="Genomic_DNA"/>
</dbReference>
<feature type="transmembrane region" description="Helical" evidence="1">
    <location>
        <begin position="54"/>
        <end position="72"/>
    </location>
</feature>
<organism evidence="2 3">
    <name type="scientific">Streptomyces scopuliridis RB72</name>
    <dbReference type="NCBI Taxonomy" id="1440053"/>
    <lineage>
        <taxon>Bacteria</taxon>
        <taxon>Bacillati</taxon>
        <taxon>Actinomycetota</taxon>
        <taxon>Actinomycetes</taxon>
        <taxon>Kitasatosporales</taxon>
        <taxon>Streptomycetaceae</taxon>
        <taxon>Streptomyces</taxon>
    </lineage>
</organism>
<protein>
    <recommendedName>
        <fullName evidence="4">DUF1772 domain-containing protein</fullName>
    </recommendedName>
</protein>
<keyword evidence="1" id="KW-0812">Transmembrane</keyword>
<gene>
    <name evidence="2" type="ORF">Y717_28595</name>
</gene>
<dbReference type="RefSeq" id="WP_030352495.1">
    <property type="nucleotide sequence ID" value="NZ_AZSP01000132.1"/>
</dbReference>
<evidence type="ECO:0000313" key="3">
    <source>
        <dbReference type="Proteomes" id="UP000245992"/>
    </source>
</evidence>
<sequence length="153" mass="16203">MATLLLALAAISTGLFAGYFLIFQTGIMPALGRLNDEQFVAAMRRVNEYVPRPVFLLTFLAVVAFPAAALAVPVDGRSDTQRWLLVAGLVCAVLNHLVTIGGNVPLNNALASATSSPDSVARAAFESRWNTFHLIRTLFSVAAFALVVGAALS</sequence>
<proteinExistence type="predicted"/>
<dbReference type="OrthoDB" id="428263at2"/>
<name>A0A2T7T976_9ACTN</name>
<dbReference type="Pfam" id="PF08592">
    <property type="entry name" value="Anthrone_oxy"/>
    <property type="match status" value="1"/>
</dbReference>